<accession>A0A6N0NVE6</accession>
<dbReference type="KEGG" id="mten:GWK48_11075"/>
<dbReference type="EMBL" id="CP049074">
    <property type="protein sequence ID" value="QKR00854.1"/>
    <property type="molecule type" value="Genomic_DNA"/>
</dbReference>
<dbReference type="Pfam" id="PF13439">
    <property type="entry name" value="Glyco_transf_4"/>
    <property type="match status" value="1"/>
</dbReference>
<keyword evidence="5" id="KW-1185">Reference proteome</keyword>
<dbReference type="Pfam" id="PF00534">
    <property type="entry name" value="Glycos_transf_1"/>
    <property type="match status" value="1"/>
</dbReference>
<name>A0A6N0NVE6_9CREN</name>
<evidence type="ECO:0000259" key="2">
    <source>
        <dbReference type="Pfam" id="PF00534"/>
    </source>
</evidence>
<proteinExistence type="predicted"/>
<keyword evidence="1 4" id="KW-0808">Transferase</keyword>
<sequence>MKILILLRILWTAGAQRIAINEYKTLKELGHEVKIVFLRNSKTKGYEELLKGVDYTVIRNGSGLLTPFFFLATKLFAPDRGSESVVDLDLIRMVPKIVKKEGADYLICHDQWAGLGCYYAKRELGIPYSVFIHEKLSNYNIPILGKLANNLEKDALYNADKVLAVTEKVANSVKEKYSLNVEVNYPGMELLDCEPLSRRENIILSVSFWDSGRKPELYLNIAERFEKYKLVLAGNWRISSLKQDIINEIKRRGLTDRVFLRDNLKESELAELYRKSKFFLRFGFGEYGLATGVIEALGHCLPVIINDQLGTAYMVRENNIGKVLSNIDADEIKAFVENMKENEYTELQSNIREVILKYSWESHVKKLLP</sequence>
<dbReference type="OrthoDB" id="132546at2157"/>
<dbReference type="InterPro" id="IPR028098">
    <property type="entry name" value="Glyco_trans_4-like_N"/>
</dbReference>
<dbReference type="GeneID" id="55642492"/>
<evidence type="ECO:0000256" key="1">
    <source>
        <dbReference type="ARBA" id="ARBA00022679"/>
    </source>
</evidence>
<dbReference type="GO" id="GO:0016757">
    <property type="term" value="F:glycosyltransferase activity"/>
    <property type="evidence" value="ECO:0007669"/>
    <property type="project" value="InterPro"/>
</dbReference>
<protein>
    <submittedName>
        <fullName evidence="4">Glycosyltransferase family 4 protein</fullName>
    </submittedName>
</protein>
<reference evidence="4 5" key="1">
    <citation type="submission" date="2020-02" db="EMBL/GenBank/DDBJ databases">
        <title>Comparative genome analysis reveals the metabolism and evolution of the thermophilic archaeal genus Metallosphaera.</title>
        <authorList>
            <person name="Jiang C."/>
        </authorList>
    </citation>
    <scope>NUCLEOTIDE SEQUENCE [LARGE SCALE GENOMIC DNA]</scope>
    <source>
        <strain evidence="4 5">Ric-A</strain>
    </source>
</reference>
<feature type="domain" description="Glycosyl transferase family 1" evidence="2">
    <location>
        <begin position="202"/>
        <end position="353"/>
    </location>
</feature>
<dbReference type="AlphaFoldDB" id="A0A6N0NVE6"/>
<dbReference type="Proteomes" id="UP000509301">
    <property type="component" value="Chromosome"/>
</dbReference>
<dbReference type="CDD" id="cd03801">
    <property type="entry name" value="GT4_PimA-like"/>
    <property type="match status" value="1"/>
</dbReference>
<dbReference type="RefSeq" id="WP_174632267.1">
    <property type="nucleotide sequence ID" value="NZ_CP049074.1"/>
</dbReference>
<organism evidence="4 5">
    <name type="scientific">Metallosphaera tengchongensis</name>
    <dbReference type="NCBI Taxonomy" id="1532350"/>
    <lineage>
        <taxon>Archaea</taxon>
        <taxon>Thermoproteota</taxon>
        <taxon>Thermoprotei</taxon>
        <taxon>Sulfolobales</taxon>
        <taxon>Sulfolobaceae</taxon>
        <taxon>Metallosphaera</taxon>
    </lineage>
</organism>
<dbReference type="InterPro" id="IPR001296">
    <property type="entry name" value="Glyco_trans_1"/>
</dbReference>
<dbReference type="SUPFAM" id="SSF53756">
    <property type="entry name" value="UDP-Glycosyltransferase/glycogen phosphorylase"/>
    <property type="match status" value="1"/>
</dbReference>
<feature type="domain" description="Glycosyltransferase subfamily 4-like N-terminal" evidence="3">
    <location>
        <begin position="14"/>
        <end position="188"/>
    </location>
</feature>
<evidence type="ECO:0000313" key="5">
    <source>
        <dbReference type="Proteomes" id="UP000509301"/>
    </source>
</evidence>
<dbReference type="Gene3D" id="3.40.50.2000">
    <property type="entry name" value="Glycogen Phosphorylase B"/>
    <property type="match status" value="2"/>
</dbReference>
<dbReference type="PANTHER" id="PTHR46401">
    <property type="entry name" value="GLYCOSYLTRANSFERASE WBBK-RELATED"/>
    <property type="match status" value="1"/>
</dbReference>
<gene>
    <name evidence="4" type="ORF">GWK48_11075</name>
</gene>
<evidence type="ECO:0000259" key="3">
    <source>
        <dbReference type="Pfam" id="PF13439"/>
    </source>
</evidence>
<dbReference type="PANTHER" id="PTHR46401:SF2">
    <property type="entry name" value="GLYCOSYLTRANSFERASE WBBK-RELATED"/>
    <property type="match status" value="1"/>
</dbReference>
<evidence type="ECO:0000313" key="4">
    <source>
        <dbReference type="EMBL" id="QKR00854.1"/>
    </source>
</evidence>